<dbReference type="Gramene" id="HORVU.MOREX.r2.5HG0446700.1">
    <property type="protein sequence ID" value="HORVU.MOREX.r2.5HG0446700.1.CDS.1"/>
    <property type="gene ID" value="HORVU.MOREX.r2.5HG0446700"/>
</dbReference>
<reference evidence="6" key="1">
    <citation type="journal article" date="2012" name="Nature">
        <title>A physical, genetic and functional sequence assembly of the barley genome.</title>
        <authorList>
            <consortium name="The International Barley Genome Sequencing Consortium"/>
            <person name="Mayer K.F."/>
            <person name="Waugh R."/>
            <person name="Brown J.W."/>
            <person name="Schulman A."/>
            <person name="Langridge P."/>
            <person name="Platzer M."/>
            <person name="Fincher G.B."/>
            <person name="Muehlbauer G.J."/>
            <person name="Sato K."/>
            <person name="Close T.J."/>
            <person name="Wise R.P."/>
            <person name="Stein N."/>
        </authorList>
    </citation>
    <scope>NUCLEOTIDE SEQUENCE [LARGE SCALE GENOMIC DNA]</scope>
    <source>
        <strain evidence="6">cv. Morex</strain>
    </source>
</reference>
<reference evidence="5" key="3">
    <citation type="submission" date="2022-01" db="UniProtKB">
        <authorList>
            <consortium name="EnsemblPlants"/>
        </authorList>
    </citation>
    <scope>IDENTIFICATION</scope>
    <source>
        <strain evidence="5">subsp. vulgare</strain>
    </source>
</reference>
<dbReference type="Gramene" id="HORVU.MOREX.r3.5HG0536790.1">
    <property type="protein sequence ID" value="HORVU.MOREX.r3.5HG0536790.1.CDS1"/>
    <property type="gene ID" value="HORVU.MOREX.r3.5HG0536790"/>
</dbReference>
<dbReference type="AlphaFoldDB" id="A0A287T3E6"/>
<reference evidence="5" key="2">
    <citation type="submission" date="2020-10" db="EMBL/GenBank/DDBJ databases">
        <authorList>
            <person name="Scholz U."/>
            <person name="Mascher M."/>
            <person name="Fiebig A."/>
        </authorList>
    </citation>
    <scope>NUCLEOTIDE SEQUENCE [LARGE SCALE GENOMIC DNA]</scope>
    <source>
        <strain evidence="5">cv. Morex</strain>
    </source>
</reference>
<dbReference type="SUPFAM" id="SSF50685">
    <property type="entry name" value="Barwin-like endoglucanases"/>
    <property type="match status" value="1"/>
</dbReference>
<protein>
    <submittedName>
        <fullName evidence="5">Uncharacterized protein</fullName>
    </submittedName>
</protein>
<evidence type="ECO:0000256" key="1">
    <source>
        <dbReference type="ARBA" id="ARBA00004613"/>
    </source>
</evidence>
<comment type="subcellular location">
    <subcellularLocation>
        <location evidence="1">Secreted</location>
    </subcellularLocation>
</comment>
<dbReference type="PANTHER" id="PTHR33191:SF21">
    <property type="entry name" value="EXPANSIN-LIKE EG45 DOMAIN-CONTAINING PROTEIN"/>
    <property type="match status" value="1"/>
</dbReference>
<accession>A0A287T3E6</accession>
<dbReference type="GO" id="GO:0005576">
    <property type="term" value="C:extracellular region"/>
    <property type="evidence" value="ECO:0007669"/>
    <property type="project" value="UniProtKB-SubCell"/>
</dbReference>
<dbReference type="eggNOG" id="ENOG502SCZ5">
    <property type="taxonomic scope" value="Eukaryota"/>
</dbReference>
<dbReference type="InParanoid" id="A0A287T3E6"/>
<dbReference type="STRING" id="112509.A0A287T3E6"/>
<evidence type="ECO:0000313" key="6">
    <source>
        <dbReference type="Proteomes" id="UP000011116"/>
    </source>
</evidence>
<evidence type="ECO:0000256" key="2">
    <source>
        <dbReference type="ARBA" id="ARBA00005592"/>
    </source>
</evidence>
<dbReference type="PaxDb" id="4513-MLOC_32569.1"/>
<dbReference type="InterPro" id="IPR039271">
    <property type="entry name" value="Kiwellin-like"/>
</dbReference>
<proteinExistence type="inferred from homology"/>
<comment type="similarity">
    <text evidence="2">Belongs to the kiwellin family.</text>
</comment>
<dbReference type="EnsemblPlants" id="HORVU.MOREX.r3.5HG0536790.1">
    <property type="protein sequence ID" value="HORVU.MOREX.r3.5HG0536790.1.CDS1"/>
    <property type="gene ID" value="HORVU.MOREX.r3.5HG0536790"/>
</dbReference>
<dbReference type="InterPro" id="IPR036908">
    <property type="entry name" value="RlpA-like_sf"/>
</dbReference>
<evidence type="ECO:0000313" key="5">
    <source>
        <dbReference type="EnsemblPlants" id="HORVU.MOREX.r3.5HG0536790.1.CDS1"/>
    </source>
</evidence>
<evidence type="ECO:0000256" key="3">
    <source>
        <dbReference type="ARBA" id="ARBA00022525"/>
    </source>
</evidence>
<sequence length="170" mass="18197">MDDDYINLASPQPIIILHPPTASQLKVQHISIGRSLAMATTKLGVAAMFVILLQVSTLCAVAQHHGVMTLNGFQKGEEGGGPSACDGKYHSNKEMIVALSSRWYGGGRRCRKMIRITSEQNGRTAQAKVVDECDSNNGCKDSIVDASAAVWKALGLNTDIGEVPVTWTDA</sequence>
<gene>
    <name evidence="5" type="primary">LOC123399655</name>
</gene>
<dbReference type="PANTHER" id="PTHR33191">
    <property type="entry name" value="RIPENING-RELATED PROTEIN 2-RELATED"/>
    <property type="match status" value="1"/>
</dbReference>
<dbReference type="Proteomes" id="UP000011116">
    <property type="component" value="Chromosome 5H"/>
</dbReference>
<keyword evidence="4" id="KW-0732">Signal</keyword>
<dbReference type="Pfam" id="PF24300">
    <property type="entry name" value="KWL1"/>
    <property type="match status" value="1"/>
</dbReference>
<keyword evidence="6" id="KW-1185">Reference proteome</keyword>
<dbReference type="CDD" id="cd22270">
    <property type="entry name" value="DPBB_kiwellin-like"/>
    <property type="match status" value="1"/>
</dbReference>
<name>A0A287T3E6_HORVV</name>
<dbReference type="Gene3D" id="2.40.40.10">
    <property type="entry name" value="RlpA-like domain"/>
    <property type="match status" value="1"/>
</dbReference>
<keyword evidence="3" id="KW-0964">Secreted</keyword>
<organism evidence="5 6">
    <name type="scientific">Hordeum vulgare subsp. vulgare</name>
    <name type="common">Domesticated barley</name>
    <dbReference type="NCBI Taxonomy" id="112509"/>
    <lineage>
        <taxon>Eukaryota</taxon>
        <taxon>Viridiplantae</taxon>
        <taxon>Streptophyta</taxon>
        <taxon>Embryophyta</taxon>
        <taxon>Tracheophyta</taxon>
        <taxon>Spermatophyta</taxon>
        <taxon>Magnoliopsida</taxon>
        <taxon>Liliopsida</taxon>
        <taxon>Poales</taxon>
        <taxon>Poaceae</taxon>
        <taxon>BOP clade</taxon>
        <taxon>Pooideae</taxon>
        <taxon>Triticodae</taxon>
        <taxon>Triticeae</taxon>
        <taxon>Hordeinae</taxon>
        <taxon>Hordeum</taxon>
    </lineage>
</organism>
<evidence type="ECO:0000256" key="4">
    <source>
        <dbReference type="ARBA" id="ARBA00022729"/>
    </source>
</evidence>
<dbReference type="OMA" id="YNTQAYL"/>
<dbReference type="SMR" id="A0A287T3E6"/>